<feature type="transmembrane region" description="Helical" evidence="1">
    <location>
        <begin position="12"/>
        <end position="33"/>
    </location>
</feature>
<feature type="transmembrane region" description="Helical" evidence="1">
    <location>
        <begin position="155"/>
        <end position="182"/>
    </location>
</feature>
<feature type="transmembrane region" description="Helical" evidence="1">
    <location>
        <begin position="100"/>
        <end position="118"/>
    </location>
</feature>
<feature type="transmembrane region" description="Helical" evidence="1">
    <location>
        <begin position="74"/>
        <end position="93"/>
    </location>
</feature>
<gene>
    <name evidence="2" type="ORF">GM658_21330</name>
</gene>
<evidence type="ECO:0008006" key="4">
    <source>
        <dbReference type="Google" id="ProtNLM"/>
    </source>
</evidence>
<keyword evidence="1" id="KW-0812">Transmembrane</keyword>
<feature type="transmembrane region" description="Helical" evidence="1">
    <location>
        <begin position="386"/>
        <end position="406"/>
    </location>
</feature>
<reference evidence="2 3" key="1">
    <citation type="submission" date="2019-11" db="EMBL/GenBank/DDBJ databases">
        <title>Type strains purchased from KCTC, JCM and DSMZ.</title>
        <authorList>
            <person name="Lu H."/>
        </authorList>
    </citation>
    <scope>NUCLEOTIDE SEQUENCE [LARGE SCALE GENOMIC DNA]</scope>
    <source>
        <strain evidence="2 3">JCM 31587</strain>
    </source>
</reference>
<dbReference type="OrthoDB" id="8914130at2"/>
<keyword evidence="1" id="KW-0472">Membrane</keyword>
<protein>
    <recommendedName>
        <fullName evidence="4">Glycosyltransferase RgtA/B/C/D-like domain-containing protein</fullName>
    </recommendedName>
</protein>
<proteinExistence type="predicted"/>
<feature type="transmembrane region" description="Helical" evidence="1">
    <location>
        <begin position="360"/>
        <end position="380"/>
    </location>
</feature>
<name>A0A6L6QLW4_9BURK</name>
<dbReference type="EMBL" id="WNKX01000019">
    <property type="protein sequence ID" value="MTW13151.1"/>
    <property type="molecule type" value="Genomic_DNA"/>
</dbReference>
<feature type="transmembrane region" description="Helical" evidence="1">
    <location>
        <begin position="124"/>
        <end position="143"/>
    </location>
</feature>
<keyword evidence="1" id="KW-1133">Transmembrane helix</keyword>
<evidence type="ECO:0000256" key="1">
    <source>
        <dbReference type="SAM" id="Phobius"/>
    </source>
</evidence>
<feature type="transmembrane region" description="Helical" evidence="1">
    <location>
        <begin position="413"/>
        <end position="432"/>
    </location>
</feature>
<dbReference type="AlphaFoldDB" id="A0A6L6QLW4"/>
<accession>A0A6L6QLW4</accession>
<comment type="caution">
    <text evidence="2">The sequence shown here is derived from an EMBL/GenBank/DDBJ whole genome shotgun (WGS) entry which is preliminary data.</text>
</comment>
<evidence type="ECO:0000313" key="3">
    <source>
        <dbReference type="Proteomes" id="UP000472320"/>
    </source>
</evidence>
<dbReference type="Proteomes" id="UP000472320">
    <property type="component" value="Unassembled WGS sequence"/>
</dbReference>
<keyword evidence="3" id="KW-1185">Reference proteome</keyword>
<organism evidence="2 3">
    <name type="scientific">Massilia eburnea</name>
    <dbReference type="NCBI Taxonomy" id="1776165"/>
    <lineage>
        <taxon>Bacteria</taxon>
        <taxon>Pseudomonadati</taxon>
        <taxon>Pseudomonadota</taxon>
        <taxon>Betaproteobacteria</taxon>
        <taxon>Burkholderiales</taxon>
        <taxon>Oxalobacteraceae</taxon>
        <taxon>Telluria group</taxon>
        <taxon>Massilia</taxon>
    </lineage>
</organism>
<sequence length="440" mass="50373">MRPAVSTTSSRPIYWIVVLGLLVSSMTFFPGWMSNDSIMQYREARAGEFNTWHPVLMAWWWRQLDHLYQGPAPFLIQNLLLYWGAWGVLANAIRRDVGQYAYLLPLLGFWPGFFFVLGEIWKDVAFACSLFMGWAIVINAYCWRRKTSRLEQCALVVLLSFAVGVKTNGIVAIPFLALFWLFNEQRRLGARSALLASLISVATFLIPYGITSLLPVKNDNPIQYTQVYDLFAISVKTGDNRLPKYINDRVQLPLSELQKRYAVGKNDNLFYGITKDLIGLRAPSSSDALDLRKSWLAAINSNPSDYLMHRWDNFLSLLRIGQSSAAYVATPSVVANEFGIKFETNIISEWLATEPETHPWIFYPWLYLLLALISTLVLLIRKKYRAPALLMTASSLVFVVPHFFITPASDYRYLYYSYFCSVMIIVFAISSFRTVPDQEE</sequence>
<evidence type="ECO:0000313" key="2">
    <source>
        <dbReference type="EMBL" id="MTW13151.1"/>
    </source>
</evidence>
<feature type="transmembrane region" description="Helical" evidence="1">
    <location>
        <begin position="194"/>
        <end position="216"/>
    </location>
</feature>